<protein>
    <submittedName>
        <fullName evidence="2">Transposase</fullName>
    </submittedName>
</protein>
<dbReference type="SUPFAM" id="SSF46689">
    <property type="entry name" value="Homeodomain-like"/>
    <property type="match status" value="1"/>
</dbReference>
<evidence type="ECO:0000313" key="2">
    <source>
        <dbReference type="EMBL" id="MBP2027304.1"/>
    </source>
</evidence>
<feature type="coiled-coil region" evidence="1">
    <location>
        <begin position="64"/>
        <end position="98"/>
    </location>
</feature>
<dbReference type="Gene3D" id="1.10.10.60">
    <property type="entry name" value="Homeodomain-like"/>
    <property type="match status" value="1"/>
</dbReference>
<name>A0ABS4KL09_9FIRM</name>
<reference evidence="2 3" key="1">
    <citation type="submission" date="2021-03" db="EMBL/GenBank/DDBJ databases">
        <title>Genomic Encyclopedia of Type Strains, Phase IV (KMG-IV): sequencing the most valuable type-strain genomes for metagenomic binning, comparative biology and taxonomic classification.</title>
        <authorList>
            <person name="Goeker M."/>
        </authorList>
    </citation>
    <scope>NUCLEOTIDE SEQUENCE [LARGE SCALE GENOMIC DNA]</scope>
    <source>
        <strain evidence="2 3">DSM 27512</strain>
    </source>
</reference>
<keyword evidence="3" id="KW-1185">Reference proteome</keyword>
<organism evidence="2 3">
    <name type="scientific">Acetoanaerobium pronyense</name>
    <dbReference type="NCBI Taxonomy" id="1482736"/>
    <lineage>
        <taxon>Bacteria</taxon>
        <taxon>Bacillati</taxon>
        <taxon>Bacillota</taxon>
        <taxon>Clostridia</taxon>
        <taxon>Peptostreptococcales</taxon>
        <taxon>Filifactoraceae</taxon>
        <taxon>Acetoanaerobium</taxon>
    </lineage>
</organism>
<dbReference type="EMBL" id="JAGGLI010000009">
    <property type="protein sequence ID" value="MBP2027304.1"/>
    <property type="molecule type" value="Genomic_DNA"/>
</dbReference>
<evidence type="ECO:0000313" key="3">
    <source>
        <dbReference type="Proteomes" id="UP001314903"/>
    </source>
</evidence>
<dbReference type="Proteomes" id="UP001314903">
    <property type="component" value="Unassembled WGS sequence"/>
</dbReference>
<sequence>MGTKNTKHSAEFKQDAVSYYHSSGKSMKAAAADLRISASSLNNWIQNAKNNDNIVNHRGSGNYSSDSEKEIAKLKKELRDKEDALEILKKAIGILNKD</sequence>
<dbReference type="RefSeq" id="WP_209660269.1">
    <property type="nucleotide sequence ID" value="NZ_JAGGLI010000009.1"/>
</dbReference>
<dbReference type="InterPro" id="IPR002514">
    <property type="entry name" value="Transposase_8"/>
</dbReference>
<evidence type="ECO:0000256" key="1">
    <source>
        <dbReference type="SAM" id="Coils"/>
    </source>
</evidence>
<dbReference type="InterPro" id="IPR009057">
    <property type="entry name" value="Homeodomain-like_sf"/>
</dbReference>
<accession>A0ABS4KL09</accession>
<comment type="caution">
    <text evidence="2">The sequence shown here is derived from an EMBL/GenBank/DDBJ whole genome shotgun (WGS) entry which is preliminary data.</text>
</comment>
<dbReference type="Pfam" id="PF01527">
    <property type="entry name" value="HTH_Tnp_1"/>
    <property type="match status" value="1"/>
</dbReference>
<proteinExistence type="predicted"/>
<gene>
    <name evidence="2" type="ORF">J2Z35_001098</name>
</gene>
<keyword evidence="1" id="KW-0175">Coiled coil</keyword>